<dbReference type="Gene3D" id="1.50.40.10">
    <property type="entry name" value="Mitochondrial carrier domain"/>
    <property type="match status" value="1"/>
</dbReference>
<evidence type="ECO:0000256" key="5">
    <source>
        <dbReference type="ARBA" id="ARBA00022989"/>
    </source>
</evidence>
<sequence>MAEPYELEYEYEGLSENLPLYLHLTAGAAAGILEHSVVYPLDSIKTRMQVVGVNRNMIYSTMFDSFRLVSTTEGFRSLWRGISSMIMGAGPAHAVHFAVYEQAKHTLSFGNTSSQPFVAGVAGGIGTAVSEFLMNPFDVVKQRMQANSSTYSSILSCTRSVFKTEGISAFFVSYPTTLIMNIPLQTIQFGLYEFFKTSFSDPSEYSPFTHILSGSLSGAIAAAVTTPIDCAKTLLQTRGISHDASVRSVNGIFTSLKAITSTFGFRGLFRGITPRVLSFMPATAISWTTYEYFKYILAQ</sequence>
<protein>
    <recommendedName>
        <fullName evidence="12">Mitochondrial thiamine pyrophosphate carrier 1</fullName>
    </recommendedName>
</protein>
<keyword evidence="4 8" id="KW-0812">Transmembrane</keyword>
<keyword evidence="11" id="KW-1185">Reference proteome</keyword>
<evidence type="ECO:0000256" key="8">
    <source>
        <dbReference type="PROSITE-ProRule" id="PRU00282"/>
    </source>
</evidence>
<reference evidence="10 11" key="1">
    <citation type="journal article" date="2018" name="MBio">
        <title>Comparative Genomics Reveals the Core Gene Toolbox for the Fungus-Insect Symbiosis.</title>
        <authorList>
            <person name="Wang Y."/>
            <person name="Stata M."/>
            <person name="Wang W."/>
            <person name="Stajich J.E."/>
            <person name="White M.M."/>
            <person name="Moncalvo J.M."/>
        </authorList>
    </citation>
    <scope>NUCLEOTIDE SEQUENCE [LARGE SCALE GENOMIC DNA]</scope>
    <source>
        <strain evidence="10 11">SC-DP-2</strain>
    </source>
</reference>
<dbReference type="PANTHER" id="PTHR45758">
    <property type="entry name" value="MITOFERRIN-1-RELATED"/>
    <property type="match status" value="1"/>
</dbReference>
<comment type="similarity">
    <text evidence="2 9">Belongs to the mitochondrial carrier (TC 2.A.29) family.</text>
</comment>
<keyword evidence="5" id="KW-1133">Transmembrane helix</keyword>
<dbReference type="STRING" id="133381.A0A2T9XZR0"/>
<dbReference type="InterPro" id="IPR023395">
    <property type="entry name" value="MCP_dom_sf"/>
</dbReference>
<keyword evidence="3 9" id="KW-0813">Transport</keyword>
<evidence type="ECO:0000256" key="1">
    <source>
        <dbReference type="ARBA" id="ARBA00004225"/>
    </source>
</evidence>
<comment type="caution">
    <text evidence="10">The sequence shown here is derived from an EMBL/GenBank/DDBJ whole genome shotgun (WGS) entry which is preliminary data.</text>
</comment>
<evidence type="ECO:0008006" key="12">
    <source>
        <dbReference type="Google" id="ProtNLM"/>
    </source>
</evidence>
<evidence type="ECO:0000256" key="4">
    <source>
        <dbReference type="ARBA" id="ARBA00022692"/>
    </source>
</evidence>
<evidence type="ECO:0000256" key="7">
    <source>
        <dbReference type="ARBA" id="ARBA00023136"/>
    </source>
</evidence>
<dbReference type="SUPFAM" id="SSF103506">
    <property type="entry name" value="Mitochondrial carrier"/>
    <property type="match status" value="1"/>
</dbReference>
<evidence type="ECO:0000256" key="2">
    <source>
        <dbReference type="ARBA" id="ARBA00006375"/>
    </source>
</evidence>
<feature type="repeat" description="Solcar" evidence="8">
    <location>
        <begin position="114"/>
        <end position="198"/>
    </location>
</feature>
<organism evidence="10 11">
    <name type="scientific">Smittium megazygosporum</name>
    <dbReference type="NCBI Taxonomy" id="133381"/>
    <lineage>
        <taxon>Eukaryota</taxon>
        <taxon>Fungi</taxon>
        <taxon>Fungi incertae sedis</taxon>
        <taxon>Zoopagomycota</taxon>
        <taxon>Kickxellomycotina</taxon>
        <taxon>Harpellomycetes</taxon>
        <taxon>Harpellales</taxon>
        <taxon>Legeriomycetaceae</taxon>
        <taxon>Smittium</taxon>
    </lineage>
</organism>
<dbReference type="PROSITE" id="PS50920">
    <property type="entry name" value="SOLCAR"/>
    <property type="match status" value="3"/>
</dbReference>
<evidence type="ECO:0000313" key="11">
    <source>
        <dbReference type="Proteomes" id="UP000245609"/>
    </source>
</evidence>
<dbReference type="EMBL" id="MBFS01003650">
    <property type="protein sequence ID" value="PVU85524.1"/>
    <property type="molecule type" value="Genomic_DNA"/>
</dbReference>
<dbReference type="InterPro" id="IPR018108">
    <property type="entry name" value="MCP_transmembrane"/>
</dbReference>
<dbReference type="Proteomes" id="UP000245609">
    <property type="component" value="Unassembled WGS sequence"/>
</dbReference>
<evidence type="ECO:0000256" key="6">
    <source>
        <dbReference type="ARBA" id="ARBA00023128"/>
    </source>
</evidence>
<dbReference type="GO" id="GO:0031966">
    <property type="term" value="C:mitochondrial membrane"/>
    <property type="evidence" value="ECO:0007669"/>
    <property type="project" value="UniProtKB-SubCell"/>
</dbReference>
<proteinExistence type="inferred from homology"/>
<dbReference type="GO" id="GO:0015093">
    <property type="term" value="F:ferrous iron transmembrane transporter activity"/>
    <property type="evidence" value="ECO:0007669"/>
    <property type="project" value="TreeGrafter"/>
</dbReference>
<dbReference type="GO" id="GO:0048250">
    <property type="term" value="P:iron import into the mitochondrion"/>
    <property type="evidence" value="ECO:0007669"/>
    <property type="project" value="TreeGrafter"/>
</dbReference>
<keyword evidence="7 8" id="KW-0472">Membrane</keyword>
<dbReference type="PANTHER" id="PTHR45758:SF4">
    <property type="entry name" value="MITOFERRIN-1"/>
    <property type="match status" value="1"/>
</dbReference>
<gene>
    <name evidence="10" type="ORF">BB560_006994</name>
</gene>
<dbReference type="Pfam" id="PF00153">
    <property type="entry name" value="Mito_carr"/>
    <property type="match status" value="3"/>
</dbReference>
<evidence type="ECO:0000256" key="9">
    <source>
        <dbReference type="RuleBase" id="RU000488"/>
    </source>
</evidence>
<feature type="repeat" description="Solcar" evidence="8">
    <location>
        <begin position="205"/>
        <end position="296"/>
    </location>
</feature>
<evidence type="ECO:0000313" key="10">
    <source>
        <dbReference type="EMBL" id="PVU85524.1"/>
    </source>
</evidence>
<dbReference type="AlphaFoldDB" id="A0A2T9XZR0"/>
<dbReference type="OrthoDB" id="43906at2759"/>
<evidence type="ECO:0000256" key="3">
    <source>
        <dbReference type="ARBA" id="ARBA00022448"/>
    </source>
</evidence>
<comment type="subcellular location">
    <subcellularLocation>
        <location evidence="1">Mitochondrion membrane</location>
        <topology evidence="1">Multi-pass membrane protein</topology>
    </subcellularLocation>
</comment>
<name>A0A2T9XZR0_9FUNG</name>
<feature type="repeat" description="Solcar" evidence="8">
    <location>
        <begin position="18"/>
        <end position="106"/>
    </location>
</feature>
<keyword evidence="6" id="KW-0496">Mitochondrion</keyword>
<accession>A0A2T9XZR0</accession>